<accession>A0ABC8TZW2</accession>
<proteinExistence type="predicted"/>
<evidence type="ECO:0000313" key="2">
    <source>
        <dbReference type="EMBL" id="CAK9173623.1"/>
    </source>
</evidence>
<dbReference type="PROSITE" id="PS51806">
    <property type="entry name" value="DOG1"/>
    <property type="match status" value="1"/>
</dbReference>
<evidence type="ECO:0000313" key="3">
    <source>
        <dbReference type="Proteomes" id="UP001642360"/>
    </source>
</evidence>
<sequence length="255" mass="29466">MATCWHNSPPRPDQNMASPAEPTVREIFTAFLEGWLVRQEAFLEKLQILSSVPLDVTEEKDEERRHFVERILAHYQQYYEEKIKAAKEDVFLMFSPPWLSSFERALLWISGFKPSMLFPLLNGLVGDFKLSAEQFQRIEMVKAETRREERKIADEMARIQESVAAPPIFNFMRKMGRLVDGEVSELNTAVEGLKAAMVVVMGDADNLRDSTVRKIVEILNPLQTVKILAGAAEFQLQARRWGMQRDSERRNTEFE</sequence>
<evidence type="ECO:0000259" key="1">
    <source>
        <dbReference type="PROSITE" id="PS51806"/>
    </source>
</evidence>
<dbReference type="Pfam" id="PF14144">
    <property type="entry name" value="DOG1"/>
    <property type="match status" value="1"/>
</dbReference>
<organism evidence="2 3">
    <name type="scientific">Ilex paraguariensis</name>
    <name type="common">yerba mate</name>
    <dbReference type="NCBI Taxonomy" id="185542"/>
    <lineage>
        <taxon>Eukaryota</taxon>
        <taxon>Viridiplantae</taxon>
        <taxon>Streptophyta</taxon>
        <taxon>Embryophyta</taxon>
        <taxon>Tracheophyta</taxon>
        <taxon>Spermatophyta</taxon>
        <taxon>Magnoliopsida</taxon>
        <taxon>eudicotyledons</taxon>
        <taxon>Gunneridae</taxon>
        <taxon>Pentapetalae</taxon>
        <taxon>asterids</taxon>
        <taxon>campanulids</taxon>
        <taxon>Aquifoliales</taxon>
        <taxon>Aquifoliaceae</taxon>
        <taxon>Ilex</taxon>
    </lineage>
</organism>
<dbReference type="InterPro" id="IPR051886">
    <property type="entry name" value="Seed_Dev/Stress_Resp_Reg"/>
</dbReference>
<dbReference type="InterPro" id="IPR025422">
    <property type="entry name" value="TGA_domain"/>
</dbReference>
<name>A0ABC8TZW2_9AQUA</name>
<comment type="caution">
    <text evidence="2">The sequence shown here is derived from an EMBL/GenBank/DDBJ whole genome shotgun (WGS) entry which is preliminary data.</text>
</comment>
<gene>
    <name evidence="2" type="ORF">ILEXP_LOCUS43360</name>
</gene>
<protein>
    <recommendedName>
        <fullName evidence="1">DOG1 domain-containing protein</fullName>
    </recommendedName>
</protein>
<feature type="domain" description="DOG1" evidence="1">
    <location>
        <begin position="25"/>
        <end position="248"/>
    </location>
</feature>
<dbReference type="PANTHER" id="PTHR46354:SF1">
    <property type="entry name" value="PROTEIN RESPONSE TO ABA AND SALT 1-RELATED"/>
    <property type="match status" value="1"/>
</dbReference>
<reference evidence="2 3" key="1">
    <citation type="submission" date="2024-02" db="EMBL/GenBank/DDBJ databases">
        <authorList>
            <person name="Vignale AGUSTIN F."/>
            <person name="Sosa J E."/>
            <person name="Modenutti C."/>
        </authorList>
    </citation>
    <scope>NUCLEOTIDE SEQUENCE [LARGE SCALE GENOMIC DNA]</scope>
</reference>
<dbReference type="EMBL" id="CAUOFW020006170">
    <property type="protein sequence ID" value="CAK9173623.1"/>
    <property type="molecule type" value="Genomic_DNA"/>
</dbReference>
<dbReference type="Proteomes" id="UP001642360">
    <property type="component" value="Unassembled WGS sequence"/>
</dbReference>
<keyword evidence="3" id="KW-1185">Reference proteome</keyword>
<dbReference type="PANTHER" id="PTHR46354">
    <property type="entry name" value="DOG1 DOMAIN-CONTAINING PROTEIN"/>
    <property type="match status" value="1"/>
</dbReference>
<dbReference type="AlphaFoldDB" id="A0ABC8TZW2"/>